<proteinExistence type="inferred from homology"/>
<feature type="compositionally biased region" description="Polar residues" evidence="8">
    <location>
        <begin position="1"/>
        <end position="20"/>
    </location>
</feature>
<dbReference type="InterPro" id="IPR022764">
    <property type="entry name" value="Peptidase_S54_rhomboid_dom"/>
</dbReference>
<evidence type="ECO:0000256" key="5">
    <source>
        <dbReference type="ARBA" id="ARBA00022692"/>
    </source>
</evidence>
<dbReference type="GO" id="GO:0016020">
    <property type="term" value="C:membrane"/>
    <property type="evidence" value="ECO:0007669"/>
    <property type="project" value="InterPro"/>
</dbReference>
<evidence type="ECO:0000256" key="1">
    <source>
        <dbReference type="ARBA" id="ARBA00002501"/>
    </source>
</evidence>
<feature type="transmembrane region" description="Helical" evidence="9">
    <location>
        <begin position="563"/>
        <end position="581"/>
    </location>
</feature>
<reference evidence="11 12" key="1">
    <citation type="submission" date="2020-10" db="EMBL/GenBank/DDBJ databases">
        <title>Plant Genome Project.</title>
        <authorList>
            <person name="Zhang R.-G."/>
        </authorList>
    </citation>
    <scope>NUCLEOTIDE SEQUENCE [LARGE SCALE GENOMIC DNA]</scope>
    <source>
        <strain evidence="11">FAFU-HL-1</strain>
        <tissue evidence="11">Leaf</tissue>
    </source>
</reference>
<feature type="transmembrane region" description="Helical" evidence="9">
    <location>
        <begin position="278"/>
        <end position="297"/>
    </location>
</feature>
<keyword evidence="5 9" id="KW-0812">Transmembrane</keyword>
<feature type="transmembrane region" description="Helical" evidence="9">
    <location>
        <begin position="89"/>
        <end position="108"/>
    </location>
</feature>
<evidence type="ECO:0000256" key="9">
    <source>
        <dbReference type="SAM" id="Phobius"/>
    </source>
</evidence>
<comment type="similarity">
    <text evidence="4">Belongs to the peptidase S54 family.</text>
</comment>
<evidence type="ECO:0000256" key="4">
    <source>
        <dbReference type="ARBA" id="ARBA00009045"/>
    </source>
</evidence>
<dbReference type="EMBL" id="JADGMS010000017">
    <property type="protein sequence ID" value="KAF9663211.1"/>
    <property type="molecule type" value="Genomic_DNA"/>
</dbReference>
<feature type="domain" description="Peptidase S54 rhomboid" evidence="10">
    <location>
        <begin position="430"/>
        <end position="581"/>
    </location>
</feature>
<feature type="transmembrane region" description="Helical" evidence="9">
    <location>
        <begin position="65"/>
        <end position="83"/>
    </location>
</feature>
<keyword evidence="7 9" id="KW-0472">Membrane</keyword>
<dbReference type="Pfam" id="PF01694">
    <property type="entry name" value="Rhomboid"/>
    <property type="match status" value="1"/>
</dbReference>
<comment type="function">
    <text evidence="1">May be involved in both secretory and endocytic intracellular trafficking in the endosomal/prevacuolar compartments.</text>
</comment>
<evidence type="ECO:0000256" key="8">
    <source>
        <dbReference type="SAM" id="MobiDB-lite"/>
    </source>
</evidence>
<dbReference type="FunFam" id="1.20.1540.10:FF:000008">
    <property type="entry name" value="RHOMBOID-like protein 13"/>
    <property type="match status" value="1"/>
</dbReference>
<comment type="subcellular location">
    <subcellularLocation>
        <location evidence="2">Endomembrane system</location>
        <topology evidence="2">Multi-pass membrane protein</topology>
    </subcellularLocation>
</comment>
<feature type="transmembrane region" description="Helical" evidence="9">
    <location>
        <begin position="120"/>
        <end position="139"/>
    </location>
</feature>
<comment type="similarity">
    <text evidence="3">Belongs to the PRA1 family.</text>
</comment>
<sequence length="699" mass="77127">MASHGTIQRPSTVAAPTTPTGCPEDSTGKKLDDFRRPEFRLVCPLSIPSSPEAASLRIVQNLAHFALYYTHFVWIVLFITLIPQRKVSLILLVIMTYVASLFLLLIRAIPAKFCLLHKIFDKRIVLGLIVIATMIELIATEAGLHLVITLAATVPLVLTHAVFWARNDFCVEKRGAGGGGGGGGEESVPLVDESTEIRPSTVAAPTTPTGCPEDSTGKKLDDFRRPEFRLVCPLSIPSSPEAASLRIVQNLAHFALYYTHFVWIVLFITLIPQRKVSLILLVIMTYVASLFLLLIRAIPAKFCLLHKIFDKRIVLGLIVIATMIELIATEAGLHLVITLAATVPLVIIHAVFWVRSDFCVEKRGGGGGEESVPLVDESTEIMGRPLFYEIMEKPATSCIIGICSAIWFYIQKKNIGYSHVGLSYENAVEGHHWRIITSAFSHISVIHLVFNMSALWSLGVVEQLGHIGLGVTYYLHYTLVLVVLSGALVLGMYHILIRRFKLDYFRRVTAVGYSCVVFGWMTILSVKQPSSKLDLFGLLSLPISFAPFESLIFTSIIVPQASFLGHLSGMVVGYAIAWGLIHGMNNFWAISMLGWIVLFSVVSLKRSGAYGFGFIEIESVVDTSLPSVRFPGTGRTLQMGSLPIEGVEILGSYTGICRIFLAIKVQAGTHFCCRLAYIQAQYYSRNDQKEGVHRSIVMQ</sequence>
<evidence type="ECO:0000313" key="11">
    <source>
        <dbReference type="EMBL" id="KAF9663211.1"/>
    </source>
</evidence>
<name>A0A835J522_9ROSI</name>
<accession>A0A835J522</accession>
<evidence type="ECO:0000256" key="6">
    <source>
        <dbReference type="ARBA" id="ARBA00022989"/>
    </source>
</evidence>
<feature type="transmembrane region" description="Helical" evidence="9">
    <location>
        <begin position="439"/>
        <end position="461"/>
    </location>
</feature>
<feature type="transmembrane region" description="Helical" evidence="9">
    <location>
        <begin position="535"/>
        <end position="556"/>
    </location>
</feature>
<evidence type="ECO:0000259" key="10">
    <source>
        <dbReference type="Pfam" id="PF01694"/>
    </source>
</evidence>
<dbReference type="GO" id="GO:0005783">
    <property type="term" value="C:endoplasmic reticulum"/>
    <property type="evidence" value="ECO:0007669"/>
    <property type="project" value="UniProtKB-ARBA"/>
</dbReference>
<organism evidence="11 12">
    <name type="scientific">Salix dunnii</name>
    <dbReference type="NCBI Taxonomy" id="1413687"/>
    <lineage>
        <taxon>Eukaryota</taxon>
        <taxon>Viridiplantae</taxon>
        <taxon>Streptophyta</taxon>
        <taxon>Embryophyta</taxon>
        <taxon>Tracheophyta</taxon>
        <taxon>Spermatophyta</taxon>
        <taxon>Magnoliopsida</taxon>
        <taxon>eudicotyledons</taxon>
        <taxon>Gunneridae</taxon>
        <taxon>Pentapetalae</taxon>
        <taxon>rosids</taxon>
        <taxon>fabids</taxon>
        <taxon>Malpighiales</taxon>
        <taxon>Salicaceae</taxon>
        <taxon>Saliceae</taxon>
        <taxon>Salix</taxon>
    </lineage>
</organism>
<evidence type="ECO:0000256" key="7">
    <source>
        <dbReference type="ARBA" id="ARBA00023136"/>
    </source>
</evidence>
<feature type="transmembrane region" description="Helical" evidence="9">
    <location>
        <begin position="145"/>
        <end position="165"/>
    </location>
</feature>
<feature type="transmembrane region" description="Helical" evidence="9">
    <location>
        <begin position="309"/>
        <end position="328"/>
    </location>
</feature>
<evidence type="ECO:0000313" key="12">
    <source>
        <dbReference type="Proteomes" id="UP000657918"/>
    </source>
</evidence>
<feature type="transmembrane region" description="Helical" evidence="9">
    <location>
        <begin position="473"/>
        <end position="497"/>
    </location>
</feature>
<evidence type="ECO:0000256" key="3">
    <source>
        <dbReference type="ARBA" id="ARBA00006483"/>
    </source>
</evidence>
<dbReference type="InterPro" id="IPR035952">
    <property type="entry name" value="Rhomboid-like_sf"/>
</dbReference>
<dbReference type="Gene3D" id="1.20.1540.10">
    <property type="entry name" value="Rhomboid-like"/>
    <property type="match status" value="1"/>
</dbReference>
<dbReference type="PANTHER" id="PTHR38519">
    <property type="entry name" value="PRA1 FAMILY PROTEIN"/>
    <property type="match status" value="1"/>
</dbReference>
<dbReference type="GO" id="GO:0004252">
    <property type="term" value="F:serine-type endopeptidase activity"/>
    <property type="evidence" value="ECO:0007669"/>
    <property type="project" value="InterPro"/>
</dbReference>
<keyword evidence="6 9" id="KW-1133">Transmembrane helix</keyword>
<feature type="transmembrane region" description="Helical" evidence="9">
    <location>
        <begin position="254"/>
        <end position="272"/>
    </location>
</feature>
<dbReference type="PANTHER" id="PTHR38519:SF3">
    <property type="entry name" value="PRA1 FAMILY PROTEIN"/>
    <property type="match status" value="1"/>
</dbReference>
<protein>
    <recommendedName>
        <fullName evidence="10">Peptidase S54 rhomboid domain-containing protein</fullName>
    </recommendedName>
</protein>
<dbReference type="GO" id="GO:0016192">
    <property type="term" value="P:vesicle-mediated transport"/>
    <property type="evidence" value="ECO:0007669"/>
    <property type="project" value="UniProtKB-ARBA"/>
</dbReference>
<dbReference type="OrthoDB" id="10257275at2759"/>
<dbReference type="Proteomes" id="UP000657918">
    <property type="component" value="Unassembled WGS sequence"/>
</dbReference>
<feature type="region of interest" description="Disordered" evidence="8">
    <location>
        <begin position="1"/>
        <end position="31"/>
    </location>
</feature>
<feature type="transmembrane region" description="Helical" evidence="9">
    <location>
        <begin position="334"/>
        <end position="354"/>
    </location>
</feature>
<dbReference type="AlphaFoldDB" id="A0A835J522"/>
<evidence type="ECO:0000256" key="2">
    <source>
        <dbReference type="ARBA" id="ARBA00004127"/>
    </source>
</evidence>
<dbReference type="SUPFAM" id="SSF144091">
    <property type="entry name" value="Rhomboid-like"/>
    <property type="match status" value="1"/>
</dbReference>
<feature type="transmembrane region" description="Helical" evidence="9">
    <location>
        <begin position="504"/>
        <end position="523"/>
    </location>
</feature>
<comment type="caution">
    <text evidence="11">The sequence shown here is derived from an EMBL/GenBank/DDBJ whole genome shotgun (WGS) entry which is preliminary data.</text>
</comment>
<feature type="transmembrane region" description="Helical" evidence="9">
    <location>
        <begin position="587"/>
        <end position="604"/>
    </location>
</feature>
<gene>
    <name evidence="11" type="ORF">SADUNF_Sadunf17G0014700</name>
</gene>
<keyword evidence="12" id="KW-1185">Reference proteome</keyword>
<dbReference type="Pfam" id="PF03208">
    <property type="entry name" value="PRA1"/>
    <property type="match status" value="2"/>
</dbReference>
<dbReference type="InterPro" id="IPR004895">
    <property type="entry name" value="Prenylated_rab_accept_PRA1"/>
</dbReference>